<dbReference type="PANTHER" id="PTHR16675">
    <property type="entry name" value="MHC CLASS I-RELATED"/>
    <property type="match status" value="1"/>
</dbReference>
<dbReference type="InterPro" id="IPR001039">
    <property type="entry name" value="MHC_I_a_a1/a2"/>
</dbReference>
<comment type="caution">
    <text evidence="6">The sequence shown here is derived from an EMBL/GenBank/DDBJ whole genome shotgun (WGS) entry which is preliminary data.</text>
</comment>
<gene>
    <name evidence="6" type="ORF">E1301_Tti018867</name>
</gene>
<feature type="signal peptide" evidence="4">
    <location>
        <begin position="1"/>
        <end position="16"/>
    </location>
</feature>
<dbReference type="SUPFAM" id="SSF48726">
    <property type="entry name" value="Immunoglobulin"/>
    <property type="match status" value="1"/>
</dbReference>
<feature type="transmembrane region" description="Helical" evidence="3">
    <location>
        <begin position="302"/>
        <end position="325"/>
    </location>
</feature>
<dbReference type="AlphaFoldDB" id="A0A5A9NPF0"/>
<keyword evidence="1" id="KW-0325">Glycoprotein</keyword>
<dbReference type="GO" id="GO:0006955">
    <property type="term" value="P:immune response"/>
    <property type="evidence" value="ECO:0007669"/>
    <property type="project" value="TreeGrafter"/>
</dbReference>
<evidence type="ECO:0000313" key="6">
    <source>
        <dbReference type="EMBL" id="KAA0710077.1"/>
    </source>
</evidence>
<organism evidence="6 7">
    <name type="scientific">Triplophysa tibetana</name>
    <dbReference type="NCBI Taxonomy" id="1572043"/>
    <lineage>
        <taxon>Eukaryota</taxon>
        <taxon>Metazoa</taxon>
        <taxon>Chordata</taxon>
        <taxon>Craniata</taxon>
        <taxon>Vertebrata</taxon>
        <taxon>Euteleostomi</taxon>
        <taxon>Actinopterygii</taxon>
        <taxon>Neopterygii</taxon>
        <taxon>Teleostei</taxon>
        <taxon>Ostariophysi</taxon>
        <taxon>Cypriniformes</taxon>
        <taxon>Nemacheilidae</taxon>
        <taxon>Triplophysa</taxon>
    </lineage>
</organism>
<dbReference type="InterPro" id="IPR013783">
    <property type="entry name" value="Ig-like_fold"/>
</dbReference>
<dbReference type="SMART" id="SM00407">
    <property type="entry name" value="IGc1"/>
    <property type="match status" value="1"/>
</dbReference>
<dbReference type="InterPro" id="IPR036179">
    <property type="entry name" value="Ig-like_dom_sf"/>
</dbReference>
<evidence type="ECO:0000259" key="5">
    <source>
        <dbReference type="PROSITE" id="PS50835"/>
    </source>
</evidence>
<dbReference type="Pfam" id="PF00129">
    <property type="entry name" value="MHC_I"/>
    <property type="match status" value="1"/>
</dbReference>
<feature type="chain" id="PRO_5022755033" evidence="4">
    <location>
        <begin position="17"/>
        <end position="351"/>
    </location>
</feature>
<keyword evidence="3" id="KW-0812">Transmembrane</keyword>
<evidence type="ECO:0000313" key="7">
    <source>
        <dbReference type="Proteomes" id="UP000324632"/>
    </source>
</evidence>
<proteinExistence type="inferred from homology"/>
<evidence type="ECO:0000256" key="3">
    <source>
        <dbReference type="SAM" id="Phobius"/>
    </source>
</evidence>
<dbReference type="GO" id="GO:0009897">
    <property type="term" value="C:external side of plasma membrane"/>
    <property type="evidence" value="ECO:0007669"/>
    <property type="project" value="TreeGrafter"/>
</dbReference>
<dbReference type="Gene3D" id="2.60.40.10">
    <property type="entry name" value="Immunoglobulins"/>
    <property type="match status" value="1"/>
</dbReference>
<evidence type="ECO:0000256" key="4">
    <source>
        <dbReference type="SAM" id="SignalP"/>
    </source>
</evidence>
<evidence type="ECO:0000256" key="2">
    <source>
        <dbReference type="RuleBase" id="RU004439"/>
    </source>
</evidence>
<keyword evidence="3" id="KW-1133">Transmembrane helix</keyword>
<dbReference type="InterPro" id="IPR050208">
    <property type="entry name" value="MHC_class-I_related"/>
</dbReference>
<keyword evidence="4" id="KW-0732">Signal</keyword>
<name>A0A5A9NPF0_9TELE</name>
<protein>
    <submittedName>
        <fullName evidence="6">F10 alpha chain B-F histocompatibility</fullName>
    </submittedName>
</protein>
<dbReference type="PRINTS" id="PR01638">
    <property type="entry name" value="MHCCLASSI"/>
</dbReference>
<dbReference type="PROSITE" id="PS50835">
    <property type="entry name" value="IG_LIKE"/>
    <property type="match status" value="1"/>
</dbReference>
<dbReference type="InterPro" id="IPR007110">
    <property type="entry name" value="Ig-like_dom"/>
</dbReference>
<reference evidence="6 7" key="1">
    <citation type="journal article" date="2019" name="Mol. Ecol. Resour.">
        <title>Chromosome-level genome assembly of Triplophysa tibetana, a fish adapted to the harsh high-altitude environment of the Tibetan Plateau.</title>
        <authorList>
            <person name="Yang X."/>
            <person name="Liu H."/>
            <person name="Ma Z."/>
            <person name="Zou Y."/>
            <person name="Zou M."/>
            <person name="Mao Y."/>
            <person name="Li X."/>
            <person name="Wang H."/>
            <person name="Chen T."/>
            <person name="Wang W."/>
            <person name="Yang R."/>
        </authorList>
    </citation>
    <scope>NUCLEOTIDE SEQUENCE [LARGE SCALE GENOMIC DNA]</scope>
    <source>
        <strain evidence="6">TTIB1903HZAU</strain>
        <tissue evidence="6">Muscle</tissue>
    </source>
</reference>
<dbReference type="CDD" id="cd07698">
    <property type="entry name" value="IgC1_MHC_I_alpha3"/>
    <property type="match status" value="1"/>
</dbReference>
<dbReference type="GO" id="GO:0005615">
    <property type="term" value="C:extracellular space"/>
    <property type="evidence" value="ECO:0007669"/>
    <property type="project" value="TreeGrafter"/>
</dbReference>
<dbReference type="FunFam" id="3.30.500.10:FF:000001">
    <property type="entry name" value="H-2 class I histocompatibility antigen, alpha chain"/>
    <property type="match status" value="1"/>
</dbReference>
<dbReference type="Proteomes" id="UP000324632">
    <property type="component" value="Chromosome 16"/>
</dbReference>
<dbReference type="EMBL" id="SOYY01000016">
    <property type="protein sequence ID" value="KAA0710077.1"/>
    <property type="molecule type" value="Genomic_DNA"/>
</dbReference>
<keyword evidence="7" id="KW-1185">Reference proteome</keyword>
<dbReference type="PANTHER" id="PTHR16675:SF237">
    <property type="entry name" value="MHC CLASS I ANTIGEN TRANSCRIPT VARIANT 1-RELATED"/>
    <property type="match status" value="1"/>
</dbReference>
<dbReference type="InterPro" id="IPR037055">
    <property type="entry name" value="MHC_I-like_Ag-recog_sf"/>
</dbReference>
<dbReference type="InterPro" id="IPR011161">
    <property type="entry name" value="MHC_I-like_Ag-recog"/>
</dbReference>
<evidence type="ECO:0000256" key="1">
    <source>
        <dbReference type="ARBA" id="ARBA00023180"/>
    </source>
</evidence>
<sequence length="351" mass="39455">MRILLVFVLGIHMTGAAMHTLQYFYTATSGIPHFPEFVSLGMVDGRQVDYYDSKIKKAIPKTEWMSAAEGPEYWDRQTQVCLGSEESFKNNIDVAKSRFNQSGGVHTFQLMYGCEQEDDGTTRGYYQYAYDGNDFLSLDKKTLSWTPANPQAVITKHKWEATGVMANYWKGYLENTCIEWVNKYVGYGKATLERKDAPEVSLLQKDSSSPVICHATGFYPSNIMMTWKKNNEDHNEDVEVSASLPNEDGTFQKSIILSMKSEEWKKNPDVYRCVIQHVAAEKEIVVPLNENNIKSNTASFNIIAIVVGCVVALAVLAAIIGFVVWKKSKGYKKANTLDSDSENSDQPLPKA</sequence>
<comment type="similarity">
    <text evidence="2">Belongs to the MHC class I family.</text>
</comment>
<dbReference type="Gene3D" id="3.30.500.10">
    <property type="entry name" value="MHC class I-like antigen recognition-like"/>
    <property type="match status" value="1"/>
</dbReference>
<keyword evidence="3" id="KW-0472">Membrane</keyword>
<dbReference type="SUPFAM" id="SSF54452">
    <property type="entry name" value="MHC antigen-recognition domain"/>
    <property type="match status" value="1"/>
</dbReference>
<dbReference type="InterPro" id="IPR011162">
    <property type="entry name" value="MHC_I/II-like_Ag-recog"/>
</dbReference>
<dbReference type="Pfam" id="PF07654">
    <property type="entry name" value="C1-set"/>
    <property type="match status" value="1"/>
</dbReference>
<feature type="domain" description="Ig-like" evidence="5">
    <location>
        <begin position="198"/>
        <end position="285"/>
    </location>
</feature>
<dbReference type="InterPro" id="IPR003597">
    <property type="entry name" value="Ig_C1-set"/>
</dbReference>
<accession>A0A5A9NPF0</accession>